<dbReference type="PROSITE" id="PS50041">
    <property type="entry name" value="C_TYPE_LECTIN_2"/>
    <property type="match status" value="1"/>
</dbReference>
<dbReference type="PANTHER" id="PTHR22801:SF63">
    <property type="entry name" value="C-TYPE LECTIN DOMAIN-CONTAINING PROTEIN"/>
    <property type="match status" value="1"/>
</dbReference>
<dbReference type="InterPro" id="IPR001304">
    <property type="entry name" value="C-type_lectin-like"/>
</dbReference>
<dbReference type="Pfam" id="PF00059">
    <property type="entry name" value="Lectin_C"/>
    <property type="match status" value="1"/>
</dbReference>
<dbReference type="PANTHER" id="PTHR22801">
    <property type="entry name" value="LITHOSTATHINE"/>
    <property type="match status" value="1"/>
</dbReference>
<gene>
    <name evidence="2" type="ORF">ElyMa_003634200</name>
</gene>
<evidence type="ECO:0000313" key="3">
    <source>
        <dbReference type="Proteomes" id="UP000762676"/>
    </source>
</evidence>
<dbReference type="InterPro" id="IPR016186">
    <property type="entry name" value="C-type_lectin-like/link_sf"/>
</dbReference>
<keyword evidence="3" id="KW-1185">Reference proteome</keyword>
<feature type="domain" description="C-type lectin" evidence="1">
    <location>
        <begin position="52"/>
        <end position="161"/>
    </location>
</feature>
<name>A0AAV4EUE6_9GAST</name>
<dbReference type="InterPro" id="IPR016187">
    <property type="entry name" value="CTDL_fold"/>
</dbReference>
<reference evidence="2 3" key="1">
    <citation type="journal article" date="2021" name="Elife">
        <title>Chloroplast acquisition without the gene transfer in kleptoplastic sea slugs, Plakobranchus ocellatus.</title>
        <authorList>
            <person name="Maeda T."/>
            <person name="Takahashi S."/>
            <person name="Yoshida T."/>
            <person name="Shimamura S."/>
            <person name="Takaki Y."/>
            <person name="Nagai Y."/>
            <person name="Toyoda A."/>
            <person name="Suzuki Y."/>
            <person name="Arimoto A."/>
            <person name="Ishii H."/>
            <person name="Satoh N."/>
            <person name="Nishiyama T."/>
            <person name="Hasebe M."/>
            <person name="Maruyama T."/>
            <person name="Minagawa J."/>
            <person name="Obokata J."/>
            <person name="Shigenobu S."/>
        </authorList>
    </citation>
    <scope>NUCLEOTIDE SEQUENCE [LARGE SCALE GENOMIC DNA]</scope>
</reference>
<comment type="caution">
    <text evidence="2">The sequence shown here is derived from an EMBL/GenBank/DDBJ whole genome shotgun (WGS) entry which is preliminary data.</text>
</comment>
<dbReference type="EMBL" id="BMAT01007450">
    <property type="protein sequence ID" value="GFR64559.1"/>
    <property type="molecule type" value="Genomic_DNA"/>
</dbReference>
<dbReference type="InterPro" id="IPR050801">
    <property type="entry name" value="Ca-Dep_Lectins_ImmuneDev"/>
</dbReference>
<evidence type="ECO:0000313" key="2">
    <source>
        <dbReference type="EMBL" id="GFR64559.1"/>
    </source>
</evidence>
<dbReference type="Gene3D" id="3.10.100.10">
    <property type="entry name" value="Mannose-Binding Protein A, subunit A"/>
    <property type="match status" value="1"/>
</dbReference>
<dbReference type="CDD" id="cd00037">
    <property type="entry name" value="CLECT"/>
    <property type="match status" value="1"/>
</dbReference>
<sequence length="173" mass="19103">MYNSNTGLCTLGSFLKSGEFGIALAPNSTEGDLFALSSCDTRDGFSWVTSGSLSACIMIPNFKTNYFGARKFCLDLGAHLYVSRSIEGFYLLPNHTNYIIGLTDIASEGTFVWEDSGTEITEDLTKLLFRPGEPNNAKGEHCVVVRPNKKDNFANDFNCKKDKLNFACQRPIN</sequence>
<proteinExistence type="predicted"/>
<protein>
    <submittedName>
        <fullName evidence="2">C-type lectin-related protein 4</fullName>
    </submittedName>
</protein>
<accession>A0AAV4EUE6</accession>
<evidence type="ECO:0000259" key="1">
    <source>
        <dbReference type="PROSITE" id="PS50041"/>
    </source>
</evidence>
<dbReference type="AlphaFoldDB" id="A0AAV4EUE6"/>
<dbReference type="Proteomes" id="UP000762676">
    <property type="component" value="Unassembled WGS sequence"/>
</dbReference>
<dbReference type="SUPFAM" id="SSF56436">
    <property type="entry name" value="C-type lectin-like"/>
    <property type="match status" value="1"/>
</dbReference>
<organism evidence="2 3">
    <name type="scientific">Elysia marginata</name>
    <dbReference type="NCBI Taxonomy" id="1093978"/>
    <lineage>
        <taxon>Eukaryota</taxon>
        <taxon>Metazoa</taxon>
        <taxon>Spiralia</taxon>
        <taxon>Lophotrochozoa</taxon>
        <taxon>Mollusca</taxon>
        <taxon>Gastropoda</taxon>
        <taxon>Heterobranchia</taxon>
        <taxon>Euthyneura</taxon>
        <taxon>Panpulmonata</taxon>
        <taxon>Sacoglossa</taxon>
        <taxon>Placobranchoidea</taxon>
        <taxon>Plakobranchidae</taxon>
        <taxon>Elysia</taxon>
    </lineage>
</organism>
<dbReference type="SMART" id="SM00034">
    <property type="entry name" value="CLECT"/>
    <property type="match status" value="1"/>
</dbReference>